<protein>
    <submittedName>
        <fullName evidence="2">Uncharacterized protein</fullName>
    </submittedName>
</protein>
<proteinExistence type="predicted"/>
<evidence type="ECO:0000256" key="1">
    <source>
        <dbReference type="SAM" id="MobiDB-lite"/>
    </source>
</evidence>
<reference evidence="2" key="1">
    <citation type="submission" date="2014-09" db="EMBL/GenBank/DDBJ databases">
        <authorList>
            <person name="Magalhaes I.L.F."/>
            <person name="Oliveira U."/>
            <person name="Santos F.R."/>
            <person name="Vidigal T.H.D.A."/>
            <person name="Brescovit A.D."/>
            <person name="Santos A.J."/>
        </authorList>
    </citation>
    <scope>NUCLEOTIDE SEQUENCE</scope>
    <source>
        <tissue evidence="2">Shoot tissue taken approximately 20 cm above the soil surface</tissue>
    </source>
</reference>
<accession>A0A0A9AJB1</accession>
<name>A0A0A9AJB1_ARUDO</name>
<evidence type="ECO:0000313" key="2">
    <source>
        <dbReference type="EMBL" id="JAD51246.1"/>
    </source>
</evidence>
<dbReference type="AlphaFoldDB" id="A0A0A9AJB1"/>
<reference evidence="2" key="2">
    <citation type="journal article" date="2015" name="Data Brief">
        <title>Shoot transcriptome of the giant reed, Arundo donax.</title>
        <authorList>
            <person name="Barrero R.A."/>
            <person name="Guerrero F.D."/>
            <person name="Moolhuijzen P."/>
            <person name="Goolsby J.A."/>
            <person name="Tidwell J."/>
            <person name="Bellgard S.E."/>
            <person name="Bellgard M.I."/>
        </authorList>
    </citation>
    <scope>NUCLEOTIDE SEQUENCE</scope>
    <source>
        <tissue evidence="2">Shoot tissue taken approximately 20 cm above the soil surface</tissue>
    </source>
</reference>
<organism evidence="2">
    <name type="scientific">Arundo donax</name>
    <name type="common">Giant reed</name>
    <name type="synonym">Donax arundinaceus</name>
    <dbReference type="NCBI Taxonomy" id="35708"/>
    <lineage>
        <taxon>Eukaryota</taxon>
        <taxon>Viridiplantae</taxon>
        <taxon>Streptophyta</taxon>
        <taxon>Embryophyta</taxon>
        <taxon>Tracheophyta</taxon>
        <taxon>Spermatophyta</taxon>
        <taxon>Magnoliopsida</taxon>
        <taxon>Liliopsida</taxon>
        <taxon>Poales</taxon>
        <taxon>Poaceae</taxon>
        <taxon>PACMAD clade</taxon>
        <taxon>Arundinoideae</taxon>
        <taxon>Arundineae</taxon>
        <taxon>Arundo</taxon>
    </lineage>
</organism>
<sequence>MNQNQPFNLGVANPDYFHEHSN</sequence>
<dbReference type="EMBL" id="GBRH01246649">
    <property type="protein sequence ID" value="JAD51246.1"/>
    <property type="molecule type" value="Transcribed_RNA"/>
</dbReference>
<feature type="region of interest" description="Disordered" evidence="1">
    <location>
        <begin position="1"/>
        <end position="22"/>
    </location>
</feature>